<name>A0A8B6XAE7_9BURK</name>
<dbReference type="AlphaFoldDB" id="A0A8B6XAE7"/>
<evidence type="ECO:0000313" key="3">
    <source>
        <dbReference type="Proteomes" id="UP000675920"/>
    </source>
</evidence>
<dbReference type="GO" id="GO:0005886">
    <property type="term" value="C:plasma membrane"/>
    <property type="evidence" value="ECO:0007669"/>
    <property type="project" value="TreeGrafter"/>
</dbReference>
<proteinExistence type="predicted"/>
<feature type="transmembrane region" description="Helical" evidence="1">
    <location>
        <begin position="44"/>
        <end position="65"/>
    </location>
</feature>
<dbReference type="InterPro" id="IPR003848">
    <property type="entry name" value="DUF218"/>
</dbReference>
<dbReference type="GO" id="GO:0043164">
    <property type="term" value="P:Gram-negative-bacterium-type cell wall biogenesis"/>
    <property type="evidence" value="ECO:0007669"/>
    <property type="project" value="TreeGrafter"/>
</dbReference>
<organism evidence="3 4">
    <name type="scientific">Derxia gummosa DSM 723</name>
    <dbReference type="NCBI Taxonomy" id="1121388"/>
    <lineage>
        <taxon>Bacteria</taxon>
        <taxon>Pseudomonadati</taxon>
        <taxon>Pseudomonadota</taxon>
        <taxon>Betaproteobacteria</taxon>
        <taxon>Burkholderiales</taxon>
        <taxon>Alcaligenaceae</taxon>
        <taxon>Derxia</taxon>
    </lineage>
</organism>
<dbReference type="OrthoDB" id="9809813at2"/>
<dbReference type="Proteomes" id="UP000675920">
    <property type="component" value="Unplaced"/>
</dbReference>
<dbReference type="PANTHER" id="PTHR30336">
    <property type="entry name" value="INNER MEMBRANE PROTEIN, PROBABLE PERMEASE"/>
    <property type="match status" value="1"/>
</dbReference>
<feature type="transmembrane region" description="Helical" evidence="1">
    <location>
        <begin position="12"/>
        <end position="37"/>
    </location>
</feature>
<accession>A0A8B6XAE7</accession>
<keyword evidence="3" id="KW-1185">Reference proteome</keyword>
<evidence type="ECO:0000259" key="2">
    <source>
        <dbReference type="Pfam" id="PF02698"/>
    </source>
</evidence>
<evidence type="ECO:0000256" key="1">
    <source>
        <dbReference type="SAM" id="Phobius"/>
    </source>
</evidence>
<keyword evidence="1" id="KW-0812">Transmembrane</keyword>
<dbReference type="Pfam" id="PF02698">
    <property type="entry name" value="DUF218"/>
    <property type="match status" value="1"/>
</dbReference>
<dbReference type="CDD" id="cd06259">
    <property type="entry name" value="YdcF-like"/>
    <property type="match status" value="1"/>
</dbReference>
<dbReference type="InterPro" id="IPR051599">
    <property type="entry name" value="Cell_Envelope_Assoc"/>
</dbReference>
<dbReference type="InterPro" id="IPR014729">
    <property type="entry name" value="Rossmann-like_a/b/a_fold"/>
</dbReference>
<feature type="domain" description="DUF218" evidence="2">
    <location>
        <begin position="94"/>
        <end position="257"/>
    </location>
</feature>
<reference evidence="4" key="1">
    <citation type="submission" date="2025-08" db="UniProtKB">
        <authorList>
            <consortium name="RefSeq"/>
        </authorList>
    </citation>
    <scope>IDENTIFICATION</scope>
</reference>
<keyword evidence="1" id="KW-1133">Transmembrane helix</keyword>
<evidence type="ECO:0000313" key="4">
    <source>
        <dbReference type="RefSeq" id="WP_051379034.1"/>
    </source>
</evidence>
<dbReference type="RefSeq" id="WP_051379034.1">
    <property type="nucleotide sequence ID" value="NZ_KI519499.1"/>
</dbReference>
<dbReference type="Gene3D" id="3.40.50.620">
    <property type="entry name" value="HUPs"/>
    <property type="match status" value="1"/>
</dbReference>
<protein>
    <submittedName>
        <fullName evidence="4">YdcF family protein</fullName>
    </submittedName>
</protein>
<keyword evidence="1" id="KW-0472">Membrane</keyword>
<sequence length="270" mass="29115">MVPDWLASGWFWWSLISTLLLPPASLLIVMAIGLFSLNRRPNLGWLLIVASSTVLWLGSTSYIALTAQQVYTASVRGFDPATLPHFKSEYRPAMIVVLGGGRVQRPGAERGQIEDLAPSSAERLRQAVHLARQTRLPITVSGGMPDGGISSEAAIMARVLSDDFALPARYAEELSGDTRGNAAGTARMLIPAGIRNIVLVTDAVHMPRARAAFAAAGFTVYAAPVPQRLLRATDPRDWLPTAEGLATTRALLREMVAMAAYQMATTLHLD</sequence>
<dbReference type="GO" id="GO:0000270">
    <property type="term" value="P:peptidoglycan metabolic process"/>
    <property type="evidence" value="ECO:0007669"/>
    <property type="project" value="TreeGrafter"/>
</dbReference>
<dbReference type="PANTHER" id="PTHR30336:SF4">
    <property type="entry name" value="ENVELOPE BIOGENESIS FACTOR ELYC"/>
    <property type="match status" value="1"/>
</dbReference>